<keyword evidence="5" id="KW-1185">Reference proteome</keyword>
<dbReference type="EMBL" id="CP013234">
    <property type="protein sequence ID" value="AMP05253.1"/>
    <property type="molecule type" value="Genomic_DNA"/>
</dbReference>
<organism evidence="2 4">
    <name type="scientific">Collimonas pratensis</name>
    <dbReference type="NCBI Taxonomy" id="279113"/>
    <lineage>
        <taxon>Bacteria</taxon>
        <taxon>Pseudomonadati</taxon>
        <taxon>Pseudomonadota</taxon>
        <taxon>Betaproteobacteria</taxon>
        <taxon>Burkholderiales</taxon>
        <taxon>Oxalobacteraceae</taxon>
        <taxon>Collimonas</taxon>
    </lineage>
</organism>
<protein>
    <submittedName>
        <fullName evidence="2">Uncharacterized protein</fullName>
    </submittedName>
</protein>
<dbReference type="EMBL" id="CP013236">
    <property type="protein sequence ID" value="AMP14672.1"/>
    <property type="molecule type" value="Genomic_DNA"/>
</dbReference>
<dbReference type="AlphaFoldDB" id="A0A127QY76"/>
<dbReference type="KEGG" id="cpra:CPter91_2907"/>
<keyword evidence="1" id="KW-1133">Transmembrane helix</keyword>
<proteinExistence type="predicted"/>
<evidence type="ECO:0000313" key="3">
    <source>
        <dbReference type="EMBL" id="AMP14672.1"/>
    </source>
</evidence>
<evidence type="ECO:0000313" key="4">
    <source>
        <dbReference type="Proteomes" id="UP000074561"/>
    </source>
</evidence>
<keyword evidence="1" id="KW-0472">Membrane</keyword>
<dbReference type="PATRIC" id="fig|279113.10.peg.2408"/>
<keyword evidence="1" id="KW-0812">Transmembrane</keyword>
<feature type="transmembrane region" description="Helical" evidence="1">
    <location>
        <begin position="48"/>
        <end position="67"/>
    </location>
</feature>
<gene>
    <name evidence="3" type="ORF">CPter291_2415</name>
    <name evidence="2" type="ORF">CPter91_2907</name>
</gene>
<sequence>MSRDLLKGKAFAKVWRAGQFSMQTTNWIFVVSNFECSYLSLFTLNETTLYMLALTKFVSFVFFRSNFVHMQ</sequence>
<evidence type="ECO:0000313" key="5">
    <source>
        <dbReference type="Proteomes" id="UP000074914"/>
    </source>
</evidence>
<dbReference type="Proteomes" id="UP000074914">
    <property type="component" value="Chromosome"/>
</dbReference>
<accession>A0A127QY76</accession>
<dbReference type="Proteomes" id="UP000074561">
    <property type="component" value="Chromosome"/>
</dbReference>
<evidence type="ECO:0000256" key="1">
    <source>
        <dbReference type="SAM" id="Phobius"/>
    </source>
</evidence>
<evidence type="ECO:0000313" key="2">
    <source>
        <dbReference type="EMBL" id="AMP05253.1"/>
    </source>
</evidence>
<reference evidence="4 5" key="1">
    <citation type="submission" date="2015-11" db="EMBL/GenBank/DDBJ databases">
        <title>Exploring the genomic traits of fungus-feeding bacterial genus Collimonas.</title>
        <authorList>
            <person name="Song C."/>
            <person name="Schmidt R."/>
            <person name="de Jager V."/>
            <person name="Krzyzanowska D."/>
            <person name="Jongedijk E."/>
            <person name="Cankar K."/>
            <person name="Beekwilder J."/>
            <person name="van Veen A."/>
            <person name="de Boer W."/>
            <person name="van Veen J.A."/>
            <person name="Garbeva P."/>
        </authorList>
    </citation>
    <scope>NUCLEOTIDE SEQUENCE [LARGE SCALE GENOMIC DNA]</scope>
    <source>
        <strain evidence="3 5">Ter291</strain>
        <strain evidence="2 4">Ter91</strain>
    </source>
</reference>
<name>A0A127QY76_9BURK</name>